<protein>
    <submittedName>
        <fullName evidence="2">Dot/Icm T4SS effector RvfA</fullName>
    </submittedName>
</protein>
<dbReference type="RefSeq" id="WP_010947523.1">
    <property type="nucleotide sequence ID" value="NZ_BAZA01000164.1"/>
</dbReference>
<keyword evidence="1" id="KW-0175">Coiled coil</keyword>
<sequence length="426" mass="48645">MFKFIYCINQEHIMSITIHTWKGGTKGLGFKTPVKSTLFGGNVGHAALELTWPANKQGDELAKKYAQAHGVIISKRTEIVGETQEEGRIMPKERVTYFAYFSWWPGEQNGHYINSFNDDKDAEWRHEPDKKMHADWKNQIYGPQGMSEENTTDVKGILIKNKNIQKLKTIQHSTLTADIAQDKAYNELLQHKEKLDEEYKSLHAKAVAYQKEKENAIREEREINPNFELLDEDISRMGDLPREFSILEAQLNLCIADFNERHLSSGKKPDSSVILPTSMDETSLNHTLDTESILREMITLANSEKAYNFTKFNCSTSVCHIVKAGVDEKLKENLSDNGFNINRYVTSYITTPTNVNALGLKLQDALLKLELAEHTKEAEQVQKPVANTISNRFNEFKSRLQAVVSERNAHKDDTEEVTINNHNSLR</sequence>
<reference evidence="2" key="1">
    <citation type="journal article" date="2018" name="Genome Biol.">
        <title>SKESA: strategic k-mer extension for scrupulous assemblies.</title>
        <authorList>
            <person name="Souvorov A."/>
            <person name="Agarwala R."/>
            <person name="Lipman D.J."/>
        </authorList>
    </citation>
    <scope>NUCLEOTIDE SEQUENCE</scope>
    <source>
        <strain evidence="2">AZ00058701</strain>
    </source>
</reference>
<dbReference type="EMBL" id="DACWHX010000008">
    <property type="protein sequence ID" value="HAU1880175.1"/>
    <property type="molecule type" value="Genomic_DNA"/>
</dbReference>
<comment type="caution">
    <text evidence="2">The sequence shown here is derived from an EMBL/GenBank/DDBJ whole genome shotgun (WGS) entry which is preliminary data.</text>
</comment>
<dbReference type="Proteomes" id="UP001071279">
    <property type="component" value="Unassembled WGS sequence"/>
</dbReference>
<evidence type="ECO:0000256" key="1">
    <source>
        <dbReference type="SAM" id="Coils"/>
    </source>
</evidence>
<gene>
    <name evidence="2" type="primary">rvfA</name>
    <name evidence="2" type="ORF">JBJ86_07965</name>
    <name evidence="3" type="ORF">O6C86_08345</name>
</gene>
<organism evidence="2 4">
    <name type="scientific">Legionella pneumophila</name>
    <dbReference type="NCBI Taxonomy" id="446"/>
    <lineage>
        <taxon>Bacteria</taxon>
        <taxon>Pseudomonadati</taxon>
        <taxon>Pseudomonadota</taxon>
        <taxon>Gammaproteobacteria</taxon>
        <taxon>Legionellales</taxon>
        <taxon>Legionellaceae</taxon>
        <taxon>Legionella</taxon>
    </lineage>
</organism>
<dbReference type="GeneID" id="57035788"/>
<accession>A0A2S6F6G8</accession>
<evidence type="ECO:0000313" key="4">
    <source>
        <dbReference type="Proteomes" id="UP000866496"/>
    </source>
</evidence>
<evidence type="ECO:0000313" key="2">
    <source>
        <dbReference type="EMBL" id="HAU1880175.1"/>
    </source>
</evidence>
<dbReference type="EMBL" id="JAPXIC010000052">
    <property type="protein sequence ID" value="MCZ4719229.1"/>
    <property type="molecule type" value="Genomic_DNA"/>
</dbReference>
<dbReference type="SMR" id="A0A2S6F6G8"/>
<proteinExistence type="predicted"/>
<name>A0A2S6F6G8_LEGPN</name>
<reference evidence="2" key="2">
    <citation type="submission" date="2019-10" db="EMBL/GenBank/DDBJ databases">
        <authorList>
            <consortium name="NCBI Pathogen Detection Project"/>
        </authorList>
    </citation>
    <scope>NUCLEOTIDE SEQUENCE</scope>
    <source>
        <strain evidence="2">AZ00058701</strain>
    </source>
</reference>
<dbReference type="AlphaFoldDB" id="A0A2S6F6G8"/>
<reference evidence="3" key="3">
    <citation type="submission" date="2022-12" db="EMBL/GenBank/DDBJ databases">
        <title>Comparative genomics of Legionella pneumophila isolates from the West Bank and Germany support molecular epidemiology of Legionnaires disease.</title>
        <authorList>
            <person name="Zayed A.R."/>
            <person name="Bitar D.M."/>
            <person name="Steinert M."/>
            <person name="Lueck C."/>
            <person name="Brettar I."/>
            <person name="Hoefle M.G."/>
            <person name="Bunk B."/>
        </authorList>
    </citation>
    <scope>NUCLEOTIDE SEQUENCE</scope>
    <source>
        <strain evidence="3">H23</strain>
    </source>
</reference>
<feature type="coiled-coil region" evidence="1">
    <location>
        <begin position="185"/>
        <end position="219"/>
    </location>
</feature>
<dbReference type="Proteomes" id="UP000866496">
    <property type="component" value="Unassembled WGS sequence"/>
</dbReference>
<evidence type="ECO:0000313" key="3">
    <source>
        <dbReference type="EMBL" id="MCZ4719229.1"/>
    </source>
</evidence>